<protein>
    <submittedName>
        <fullName evidence="1">Uncharacterized protein</fullName>
    </submittedName>
</protein>
<evidence type="ECO:0000313" key="1">
    <source>
        <dbReference type="EMBL" id="MBO1750842.1"/>
    </source>
</evidence>
<dbReference type="EMBL" id="JAGEMK010000001">
    <property type="protein sequence ID" value="MBO1750842.1"/>
    <property type="molecule type" value="Genomic_DNA"/>
</dbReference>
<proteinExistence type="predicted"/>
<gene>
    <name evidence="1" type="ORF">J4G33_03400</name>
</gene>
<comment type="caution">
    <text evidence="1">The sequence shown here is derived from an EMBL/GenBank/DDBJ whole genome shotgun (WGS) entry which is preliminary data.</text>
</comment>
<evidence type="ECO:0000313" key="2">
    <source>
        <dbReference type="Proteomes" id="UP000664209"/>
    </source>
</evidence>
<accession>A0A939LT41</accession>
<sequence>MAATEHARALERARAAETARARSLLEEFVAQAEAHGPVAVPLRVRSYDGRVTYRTPLRGWYLRQNRSVAVDTSGEFYVLTAPSSLLGLLRGVTPEPSDPPLVLGKGARDGESIDLADALALVLASQPGTAG</sequence>
<name>A0A939LT41_9CELL</name>
<organism evidence="1 2">
    <name type="scientific">Actinotalea soli</name>
    <dbReference type="NCBI Taxonomy" id="2819234"/>
    <lineage>
        <taxon>Bacteria</taxon>
        <taxon>Bacillati</taxon>
        <taxon>Actinomycetota</taxon>
        <taxon>Actinomycetes</taxon>
        <taxon>Micrococcales</taxon>
        <taxon>Cellulomonadaceae</taxon>
        <taxon>Actinotalea</taxon>
    </lineage>
</organism>
<dbReference type="AlphaFoldDB" id="A0A939LT41"/>
<dbReference type="Proteomes" id="UP000664209">
    <property type="component" value="Unassembled WGS sequence"/>
</dbReference>
<reference evidence="1" key="1">
    <citation type="submission" date="2021-03" db="EMBL/GenBank/DDBJ databases">
        <title>Actinotalea soli sp. nov., isolated from soil.</title>
        <authorList>
            <person name="Ping W."/>
            <person name="Zhang J."/>
        </authorList>
    </citation>
    <scope>NUCLEOTIDE SEQUENCE</scope>
    <source>
        <strain evidence="1">BY-33</strain>
    </source>
</reference>
<keyword evidence="2" id="KW-1185">Reference proteome</keyword>